<dbReference type="PANTHER" id="PTHR43792:SF9">
    <property type="entry name" value="RIBOSOMAL-PROTEIN-ALANINE ACETYLTRANSFERASE"/>
    <property type="match status" value="1"/>
</dbReference>
<dbReference type="Gene3D" id="3.40.630.30">
    <property type="match status" value="1"/>
</dbReference>
<sequence>MEIKEIYGNLPQLQTERLLLRKITMQDAEDMFAYASDEDVSRYVTWDTHRTIEDSKGFIHFIEQQYDNGALAPWAIEDKESGRMIGTVDFVIWKPQHQLAEIGYVLNKDYWGKGLMAEAAGELLRFGFMEMDLVRVQARCFAENIGSGRVMEKIGMTYEGTQRKAAKIKGVHWDLRTFAILKEEYELQL</sequence>
<dbReference type="SUPFAM" id="SSF55729">
    <property type="entry name" value="Acyl-CoA N-acyltransferases (Nat)"/>
    <property type="match status" value="1"/>
</dbReference>
<dbReference type="InterPro" id="IPR016181">
    <property type="entry name" value="Acyl_CoA_acyltransferase"/>
</dbReference>
<dbReference type="Proteomes" id="UP000192940">
    <property type="component" value="Chromosome I"/>
</dbReference>
<dbReference type="GO" id="GO:0008999">
    <property type="term" value="F:protein-N-terminal-alanine acetyltransferase activity"/>
    <property type="evidence" value="ECO:0007669"/>
    <property type="project" value="TreeGrafter"/>
</dbReference>
<gene>
    <name evidence="2" type="ORF">SAMN05661091_0377</name>
</gene>
<evidence type="ECO:0000313" key="2">
    <source>
        <dbReference type="EMBL" id="SMF67749.1"/>
    </source>
</evidence>
<dbReference type="InterPro" id="IPR051531">
    <property type="entry name" value="N-acetyltransferase"/>
</dbReference>
<dbReference type="GO" id="GO:0005737">
    <property type="term" value="C:cytoplasm"/>
    <property type="evidence" value="ECO:0007669"/>
    <property type="project" value="TreeGrafter"/>
</dbReference>
<dbReference type="RefSeq" id="WP_208917518.1">
    <property type="nucleotide sequence ID" value="NZ_LT840184.1"/>
</dbReference>
<keyword evidence="3" id="KW-1185">Reference proteome</keyword>
<dbReference type="PANTHER" id="PTHR43792">
    <property type="entry name" value="GNAT FAMILY, PUTATIVE (AFU_ORTHOLOGUE AFUA_3G00765)-RELATED-RELATED"/>
    <property type="match status" value="1"/>
</dbReference>
<protein>
    <submittedName>
        <fullName evidence="2">Ribosomal-protein-alanine N-acetyltransferase</fullName>
    </submittedName>
</protein>
<dbReference type="InterPro" id="IPR000182">
    <property type="entry name" value="GNAT_dom"/>
</dbReference>
<name>A0A1X7GCX1_9BACL</name>
<evidence type="ECO:0000259" key="1">
    <source>
        <dbReference type="PROSITE" id="PS51186"/>
    </source>
</evidence>
<accession>A0A1X7GCX1</accession>
<reference evidence="2 3" key="1">
    <citation type="submission" date="2017-04" db="EMBL/GenBank/DDBJ databases">
        <authorList>
            <person name="Afonso C.L."/>
            <person name="Miller P.J."/>
            <person name="Scott M.A."/>
            <person name="Spackman E."/>
            <person name="Goraichik I."/>
            <person name="Dimitrov K.M."/>
            <person name="Suarez D.L."/>
            <person name="Swayne D.E."/>
        </authorList>
    </citation>
    <scope>NUCLEOTIDE SEQUENCE [LARGE SCALE GENOMIC DNA]</scope>
    <source>
        <strain evidence="2 3">N3/975</strain>
    </source>
</reference>
<dbReference type="AlphaFoldDB" id="A0A1X7GCX1"/>
<evidence type="ECO:0000313" key="3">
    <source>
        <dbReference type="Proteomes" id="UP000192940"/>
    </source>
</evidence>
<organism evidence="2 3">
    <name type="scientific">Paenibacillus uliginis N3/975</name>
    <dbReference type="NCBI Taxonomy" id="1313296"/>
    <lineage>
        <taxon>Bacteria</taxon>
        <taxon>Bacillati</taxon>
        <taxon>Bacillota</taxon>
        <taxon>Bacilli</taxon>
        <taxon>Bacillales</taxon>
        <taxon>Paenibacillaceae</taxon>
        <taxon>Paenibacillus</taxon>
    </lineage>
</organism>
<keyword evidence="2" id="KW-0808">Transferase</keyword>
<dbReference type="EMBL" id="LT840184">
    <property type="protein sequence ID" value="SMF67749.1"/>
    <property type="molecule type" value="Genomic_DNA"/>
</dbReference>
<dbReference type="Pfam" id="PF13302">
    <property type="entry name" value="Acetyltransf_3"/>
    <property type="match status" value="1"/>
</dbReference>
<proteinExistence type="predicted"/>
<dbReference type="STRING" id="1313296.SAMN05661091_0377"/>
<feature type="domain" description="N-acetyltransferase" evidence="1">
    <location>
        <begin position="18"/>
        <end position="180"/>
    </location>
</feature>
<dbReference type="PROSITE" id="PS51186">
    <property type="entry name" value="GNAT"/>
    <property type="match status" value="1"/>
</dbReference>